<evidence type="ECO:0000259" key="2">
    <source>
        <dbReference type="Pfam" id="PF26118"/>
    </source>
</evidence>
<comment type="caution">
    <text evidence="3">The sequence shown here is derived from an EMBL/GenBank/DDBJ whole genome shotgun (WGS) entry which is preliminary data.</text>
</comment>
<feature type="compositionally biased region" description="Basic residues" evidence="1">
    <location>
        <begin position="422"/>
        <end position="431"/>
    </location>
</feature>
<dbReference type="Pfam" id="PF26118">
    <property type="entry name" value="DUF8035"/>
    <property type="match status" value="1"/>
</dbReference>
<feature type="domain" description="DUF8035" evidence="2">
    <location>
        <begin position="257"/>
        <end position="311"/>
    </location>
</feature>
<feature type="region of interest" description="Disordered" evidence="1">
    <location>
        <begin position="202"/>
        <end position="258"/>
    </location>
</feature>
<dbReference type="InterPro" id="IPR058348">
    <property type="entry name" value="DUF8035"/>
</dbReference>
<keyword evidence="4" id="KW-1185">Reference proteome</keyword>
<gene>
    <name evidence="3" type="ORF">GQX73_g4582</name>
</gene>
<dbReference type="EMBL" id="WUBL01000043">
    <property type="protein sequence ID" value="KAF2968981.1"/>
    <property type="molecule type" value="Genomic_DNA"/>
</dbReference>
<reference evidence="3 4" key="1">
    <citation type="submission" date="2019-12" db="EMBL/GenBank/DDBJ databases">
        <title>Draft genome sequence of the ascomycete Xylaria multiplex DSM 110363.</title>
        <authorList>
            <person name="Buettner E."/>
            <person name="Kellner H."/>
        </authorList>
    </citation>
    <scope>NUCLEOTIDE SEQUENCE [LARGE SCALE GENOMIC DNA]</scope>
    <source>
        <strain evidence="3 4">DSM 110363</strain>
    </source>
</reference>
<proteinExistence type="predicted"/>
<dbReference type="OrthoDB" id="5428245at2759"/>
<feature type="region of interest" description="Disordered" evidence="1">
    <location>
        <begin position="419"/>
        <end position="438"/>
    </location>
</feature>
<dbReference type="InParanoid" id="A0A7C8IPJ1"/>
<evidence type="ECO:0000256" key="1">
    <source>
        <dbReference type="SAM" id="MobiDB-lite"/>
    </source>
</evidence>
<protein>
    <recommendedName>
        <fullName evidence="2">DUF8035 domain-containing protein</fullName>
    </recommendedName>
</protein>
<name>A0A7C8IPJ1_9PEZI</name>
<feature type="compositionally biased region" description="Basic and acidic residues" evidence="1">
    <location>
        <begin position="124"/>
        <end position="152"/>
    </location>
</feature>
<feature type="compositionally biased region" description="Basic residues" evidence="1">
    <location>
        <begin position="218"/>
        <end position="231"/>
    </location>
</feature>
<feature type="compositionally biased region" description="Basic and acidic residues" evidence="1">
    <location>
        <begin position="87"/>
        <end position="107"/>
    </location>
</feature>
<evidence type="ECO:0000313" key="3">
    <source>
        <dbReference type="EMBL" id="KAF2968981.1"/>
    </source>
</evidence>
<dbReference type="Proteomes" id="UP000481858">
    <property type="component" value="Unassembled WGS sequence"/>
</dbReference>
<feature type="region of interest" description="Disordered" evidence="1">
    <location>
        <begin position="74"/>
        <end position="168"/>
    </location>
</feature>
<sequence length="488" mass="56500">MAYRRSDEDDLAYGERWDKDRLAYERDRFEERDRYYTRAPVRERVREASVDERFVERGAPRPWEDEHIRERRYHDEVPRRRPSSPLELEKGISFERERGREYRDHSPPVRRPAGLLRRQSSLDTFDRRPAQRLYNREDHSPPARRREYRPELYKPIPLPRSRALPPPRIYAENDYEEIRVAEPQLYGDDDFHAYPEHVLEREIVRTKRQRDRSGSRTSRPRRRHSRSRRGSSRSSSTSSSSSDTGGTATTAKSEYPKKGKTRIPVRLISVRAIAEQQYPYTIEGNTIVIQKALGQQNIDDLLRLSDECKKADAELAAARSIAGALVEERKEEVFTIPPSTPHTLVRAPPPPPVEVVKETMVREVSPARTCTIYNGPGPSTANSYTTSRTPVVVDAGPRDIGDNVLTGPLALIGDRRGDHYHQYHPGHHSHSHSRDRDLVRAERLPTGELVLYEEEIERIEEPRRGVRIEKDKKGPPPKLMRAMLATLT</sequence>
<evidence type="ECO:0000313" key="4">
    <source>
        <dbReference type="Proteomes" id="UP000481858"/>
    </source>
</evidence>
<accession>A0A7C8IPJ1</accession>
<feature type="compositionally biased region" description="Low complexity" evidence="1">
    <location>
        <begin position="232"/>
        <end position="247"/>
    </location>
</feature>
<dbReference type="AlphaFoldDB" id="A0A7C8IPJ1"/>
<organism evidence="3 4">
    <name type="scientific">Xylaria multiplex</name>
    <dbReference type="NCBI Taxonomy" id="323545"/>
    <lineage>
        <taxon>Eukaryota</taxon>
        <taxon>Fungi</taxon>
        <taxon>Dikarya</taxon>
        <taxon>Ascomycota</taxon>
        <taxon>Pezizomycotina</taxon>
        <taxon>Sordariomycetes</taxon>
        <taxon>Xylariomycetidae</taxon>
        <taxon>Xylariales</taxon>
        <taxon>Xylariaceae</taxon>
        <taxon>Xylaria</taxon>
    </lineage>
</organism>